<dbReference type="AlphaFoldDB" id="A0A4R3HYY4"/>
<sequence length="226" mass="26110">MRKVNRVSTTQALENKRLNPLATASEAVKAWKRFRSPHKKEIRESFLREQEGLCAYTEILISSSRYGCHIEHIRPKTGYPELTFEPDNLIICSLSDTDLRTINKEEYFGGHYKRAFLDEEKFLFCTECNVNEFIVYLSSGEVFPNASLEAEEIKKAEYTIELLNLNSPVLVHKRKQWIEYIDGEIEFLESSGLDVADFIGGLLEIDQSSGHLQQPFISITQSRFEF</sequence>
<evidence type="ECO:0000313" key="1">
    <source>
        <dbReference type="EMBL" id="TCS38084.1"/>
    </source>
</evidence>
<protein>
    <submittedName>
        <fullName evidence="1">Uncharacterized protein (TIGR02646 family)</fullName>
    </submittedName>
</protein>
<reference evidence="1 2" key="1">
    <citation type="submission" date="2019-03" db="EMBL/GenBank/DDBJ databases">
        <title>Genomic Encyclopedia of Archaeal and Bacterial Type Strains, Phase II (KMG-II): from individual species to whole genera.</title>
        <authorList>
            <person name="Goeker M."/>
        </authorList>
    </citation>
    <scope>NUCLEOTIDE SEQUENCE [LARGE SCALE GENOMIC DNA]</scope>
    <source>
        <strain evidence="1 2">DSM 15388</strain>
    </source>
</reference>
<dbReference type="EMBL" id="SLZR01000017">
    <property type="protein sequence ID" value="TCS38084.1"/>
    <property type="molecule type" value="Genomic_DNA"/>
</dbReference>
<dbReference type="RefSeq" id="WP_165901946.1">
    <property type="nucleotide sequence ID" value="NZ_SLZR01000017.1"/>
</dbReference>
<dbReference type="NCBIfam" id="TIGR02646">
    <property type="entry name" value="retron system putative HNH endonuclease"/>
    <property type="match status" value="1"/>
</dbReference>
<proteinExistence type="predicted"/>
<comment type="caution">
    <text evidence="1">The sequence shown here is derived from an EMBL/GenBank/DDBJ whole genome shotgun (WGS) entry which is preliminary data.</text>
</comment>
<dbReference type="InterPro" id="IPR013467">
    <property type="entry name" value="HNH78-like"/>
</dbReference>
<gene>
    <name evidence="1" type="ORF">BCF53_1179</name>
</gene>
<organism evidence="1 2">
    <name type="scientific">Reinekea marinisedimentorum</name>
    <dbReference type="NCBI Taxonomy" id="230495"/>
    <lineage>
        <taxon>Bacteria</taxon>
        <taxon>Pseudomonadati</taxon>
        <taxon>Pseudomonadota</taxon>
        <taxon>Gammaproteobacteria</taxon>
        <taxon>Oceanospirillales</taxon>
        <taxon>Saccharospirillaceae</taxon>
        <taxon>Reinekea</taxon>
    </lineage>
</organism>
<accession>A0A4R3HYY4</accession>
<keyword evidence="2" id="KW-1185">Reference proteome</keyword>
<name>A0A4R3HYY4_9GAMM</name>
<dbReference type="Proteomes" id="UP000295793">
    <property type="component" value="Unassembled WGS sequence"/>
</dbReference>
<evidence type="ECO:0000313" key="2">
    <source>
        <dbReference type="Proteomes" id="UP000295793"/>
    </source>
</evidence>